<dbReference type="GO" id="GO:0070401">
    <property type="term" value="F:NADP+ binding"/>
    <property type="evidence" value="ECO:0007669"/>
    <property type="project" value="UniProtKB-ARBA"/>
</dbReference>
<keyword evidence="4 8" id="KW-0554">One-carbon metabolism</keyword>
<dbReference type="UniPathway" id="UPA00077">
    <property type="reaction ID" value="UER00158"/>
</dbReference>
<evidence type="ECO:0000256" key="4">
    <source>
        <dbReference type="ARBA" id="ARBA00022563"/>
    </source>
</evidence>
<dbReference type="STRING" id="1073325.SAMN05444483_11931"/>
<dbReference type="GO" id="GO:0004146">
    <property type="term" value="F:dihydrofolate reductase activity"/>
    <property type="evidence" value="ECO:0007669"/>
    <property type="project" value="UniProtKB-EC"/>
</dbReference>
<name>A0A1M5LCU1_SALEC</name>
<dbReference type="InterPro" id="IPR001796">
    <property type="entry name" value="DHFR_dom"/>
</dbReference>
<evidence type="ECO:0000256" key="6">
    <source>
        <dbReference type="ARBA" id="ARBA00023002"/>
    </source>
</evidence>
<dbReference type="PANTHER" id="PTHR48069:SF3">
    <property type="entry name" value="DIHYDROFOLATE REDUCTASE"/>
    <property type="match status" value="1"/>
</dbReference>
<evidence type="ECO:0000256" key="1">
    <source>
        <dbReference type="ARBA" id="ARBA00004903"/>
    </source>
</evidence>
<dbReference type="GO" id="GO:0046452">
    <property type="term" value="P:dihydrofolate metabolic process"/>
    <property type="evidence" value="ECO:0007669"/>
    <property type="project" value="TreeGrafter"/>
</dbReference>
<dbReference type="InterPro" id="IPR012259">
    <property type="entry name" value="DHFR"/>
</dbReference>
<dbReference type="AlphaFoldDB" id="A0A1M5LCU1"/>
<dbReference type="PANTHER" id="PTHR48069">
    <property type="entry name" value="DIHYDROFOLATE REDUCTASE"/>
    <property type="match status" value="1"/>
</dbReference>
<reference evidence="11" key="1">
    <citation type="submission" date="2016-11" db="EMBL/GenBank/DDBJ databases">
        <authorList>
            <person name="Varghese N."/>
            <person name="Submissions S."/>
        </authorList>
    </citation>
    <scope>NUCLEOTIDE SEQUENCE [LARGE SCALE GENOMIC DNA]</scope>
    <source>
        <strain evidence="11">DSM 24579</strain>
    </source>
</reference>
<dbReference type="PRINTS" id="PR00070">
    <property type="entry name" value="DHFR"/>
</dbReference>
<protein>
    <recommendedName>
        <fullName evidence="3 8">Dihydrofolate reductase</fullName>
        <ecNumber evidence="3 8">1.5.1.3</ecNumber>
    </recommendedName>
</protein>
<dbReference type="PIRSF" id="PIRSF000194">
    <property type="entry name" value="DHFR"/>
    <property type="match status" value="1"/>
</dbReference>
<dbReference type="EMBL" id="FQVT01000019">
    <property type="protein sequence ID" value="SHG62837.1"/>
    <property type="molecule type" value="Genomic_DNA"/>
</dbReference>
<dbReference type="Gene3D" id="3.40.430.10">
    <property type="entry name" value="Dihydrofolate Reductase, subunit A"/>
    <property type="match status" value="1"/>
</dbReference>
<organism evidence="10 11">
    <name type="scientific">Salegentibacter echinorum</name>
    <dbReference type="NCBI Taxonomy" id="1073325"/>
    <lineage>
        <taxon>Bacteria</taxon>
        <taxon>Pseudomonadati</taxon>
        <taxon>Bacteroidota</taxon>
        <taxon>Flavobacteriia</taxon>
        <taxon>Flavobacteriales</taxon>
        <taxon>Flavobacteriaceae</taxon>
        <taxon>Salegentibacter</taxon>
    </lineage>
</organism>
<evidence type="ECO:0000256" key="8">
    <source>
        <dbReference type="PIRNR" id="PIRNR000194"/>
    </source>
</evidence>
<dbReference type="Pfam" id="PF00186">
    <property type="entry name" value="DHFR_1"/>
    <property type="match status" value="1"/>
</dbReference>
<dbReference type="PROSITE" id="PS51330">
    <property type="entry name" value="DHFR_2"/>
    <property type="match status" value="1"/>
</dbReference>
<dbReference type="GO" id="GO:0005829">
    <property type="term" value="C:cytosol"/>
    <property type="evidence" value="ECO:0007669"/>
    <property type="project" value="TreeGrafter"/>
</dbReference>
<dbReference type="EC" id="1.5.1.3" evidence="3 8"/>
<comment type="catalytic activity">
    <reaction evidence="8">
        <text>(6S)-5,6,7,8-tetrahydrofolate + NADP(+) = 7,8-dihydrofolate + NADPH + H(+)</text>
        <dbReference type="Rhea" id="RHEA:15009"/>
        <dbReference type="ChEBI" id="CHEBI:15378"/>
        <dbReference type="ChEBI" id="CHEBI:57451"/>
        <dbReference type="ChEBI" id="CHEBI:57453"/>
        <dbReference type="ChEBI" id="CHEBI:57783"/>
        <dbReference type="ChEBI" id="CHEBI:58349"/>
        <dbReference type="EC" id="1.5.1.3"/>
    </reaction>
</comment>
<dbReference type="FunFam" id="3.40.430.10:FF:000001">
    <property type="entry name" value="Dihydrofolate reductase"/>
    <property type="match status" value="1"/>
</dbReference>
<proteinExistence type="inferred from homology"/>
<evidence type="ECO:0000256" key="7">
    <source>
        <dbReference type="ARBA" id="ARBA00025067"/>
    </source>
</evidence>
<dbReference type="GO" id="GO:0046655">
    <property type="term" value="P:folic acid metabolic process"/>
    <property type="evidence" value="ECO:0007669"/>
    <property type="project" value="TreeGrafter"/>
</dbReference>
<accession>A0A1M5LCU1</accession>
<dbReference type="GO" id="GO:0006730">
    <property type="term" value="P:one-carbon metabolic process"/>
    <property type="evidence" value="ECO:0007669"/>
    <property type="project" value="UniProtKB-KW"/>
</dbReference>
<feature type="domain" description="DHFR" evidence="9">
    <location>
        <begin position="23"/>
        <end position="181"/>
    </location>
</feature>
<keyword evidence="11" id="KW-1185">Reference proteome</keyword>
<evidence type="ECO:0000313" key="10">
    <source>
        <dbReference type="EMBL" id="SHG62837.1"/>
    </source>
</evidence>
<dbReference type="GO" id="GO:0046654">
    <property type="term" value="P:tetrahydrofolate biosynthetic process"/>
    <property type="evidence" value="ECO:0007669"/>
    <property type="project" value="UniProtKB-UniPathway"/>
</dbReference>
<comment type="similarity">
    <text evidence="2 8">Belongs to the dihydrofolate reductase family.</text>
</comment>
<evidence type="ECO:0000256" key="2">
    <source>
        <dbReference type="ARBA" id="ARBA00009539"/>
    </source>
</evidence>
<comment type="function">
    <text evidence="7 8">Key enzyme in folate metabolism. Catalyzes an essential reaction for de novo glycine and purine synthesis, and for DNA precursor synthesis.</text>
</comment>
<dbReference type="SUPFAM" id="SSF53597">
    <property type="entry name" value="Dihydrofolate reductase-like"/>
    <property type="match status" value="1"/>
</dbReference>
<evidence type="ECO:0000259" key="9">
    <source>
        <dbReference type="PROSITE" id="PS51330"/>
    </source>
</evidence>
<comment type="pathway">
    <text evidence="1 8">Cofactor biosynthesis; tetrahydrofolate biosynthesis; 5,6,7,8-tetrahydrofolate from 7,8-dihydrofolate: step 1/1.</text>
</comment>
<evidence type="ECO:0000313" key="11">
    <source>
        <dbReference type="Proteomes" id="UP000183945"/>
    </source>
</evidence>
<gene>
    <name evidence="10" type="ORF">SAMN05444483_11931</name>
</gene>
<dbReference type="CDD" id="cd00209">
    <property type="entry name" value="DHFR"/>
    <property type="match status" value="1"/>
</dbReference>
<keyword evidence="6 8" id="KW-0560">Oxidoreductase</keyword>
<evidence type="ECO:0000256" key="3">
    <source>
        <dbReference type="ARBA" id="ARBA00012856"/>
    </source>
</evidence>
<dbReference type="InterPro" id="IPR024072">
    <property type="entry name" value="DHFR-like_dom_sf"/>
</dbReference>
<evidence type="ECO:0000256" key="5">
    <source>
        <dbReference type="ARBA" id="ARBA00022857"/>
    </source>
</evidence>
<dbReference type="Proteomes" id="UP000183945">
    <property type="component" value="Unassembled WGS sequence"/>
</dbReference>
<sequence>MRNSGQNWEIATSQTNLTILKFMITMIAAAGEDNELGKDQDLVWHLPDDFKRFKKLTTGHHIIMGRKTFETFPKPLPHRTHVVITKNESYLAKDAIVVNSLEKALEIAKSDDQPFIIGGGEIYKLGMEVAEKIELTRVHGTFEADTFFPNIEPENWQLESEKFHEKDEKHDYAFTYQTFIKK</sequence>
<keyword evidence="5 8" id="KW-0521">NADP</keyword>